<gene>
    <name evidence="1" type="ORF">EHLA_1622</name>
</gene>
<name>A0A285PRV2_9FIRM</name>
<proteinExistence type="predicted"/>
<evidence type="ECO:0000313" key="2">
    <source>
        <dbReference type="Proteomes" id="UP000217549"/>
    </source>
</evidence>
<dbReference type="EMBL" id="LT907978">
    <property type="protein sequence ID" value="SOB72341.1"/>
    <property type="molecule type" value="Genomic_DNA"/>
</dbReference>
<evidence type="ECO:0000313" key="1">
    <source>
        <dbReference type="EMBL" id="SOB72341.1"/>
    </source>
</evidence>
<reference evidence="2" key="1">
    <citation type="submission" date="2017-09" db="EMBL/GenBank/DDBJ databases">
        <authorList>
            <person name="Shetty A S."/>
        </authorList>
    </citation>
    <scope>NUCLEOTIDE SEQUENCE [LARGE SCALE GENOMIC DNA]</scope>
</reference>
<dbReference type="KEGG" id="ehl:EHLA_1622"/>
<keyword evidence="2" id="KW-1185">Reference proteome</keyword>
<dbReference type="RefSeq" id="WP_157908566.1">
    <property type="nucleotide sequence ID" value="NZ_LT907978.1"/>
</dbReference>
<sequence length="49" mass="5600">MAAVTKPINRMTIIKTKESAEFIKKFNKNKVSQEFLESCKKAGKLLSIR</sequence>
<dbReference type="AlphaFoldDB" id="A0A285PRV2"/>
<accession>A0A285PRV2</accession>
<dbReference type="Proteomes" id="UP000217549">
    <property type="component" value="Chromosome I"/>
</dbReference>
<protein>
    <submittedName>
        <fullName evidence="1">Uncharacterized protein</fullName>
    </submittedName>
</protein>
<organism evidence="1 2">
    <name type="scientific">Anaerobutyricum hallii</name>
    <dbReference type="NCBI Taxonomy" id="39488"/>
    <lineage>
        <taxon>Bacteria</taxon>
        <taxon>Bacillati</taxon>
        <taxon>Bacillota</taxon>
        <taxon>Clostridia</taxon>
        <taxon>Lachnospirales</taxon>
        <taxon>Lachnospiraceae</taxon>
        <taxon>Anaerobutyricum</taxon>
    </lineage>
</organism>